<dbReference type="Gene3D" id="3.40.50.720">
    <property type="entry name" value="NAD(P)-binding Rossmann-like Domain"/>
    <property type="match status" value="1"/>
</dbReference>
<comment type="similarity">
    <text evidence="1 6">Belongs to the L-aspartate dehydrogenase family.</text>
</comment>
<dbReference type="EMBL" id="CP131061">
    <property type="protein sequence ID" value="WNY27657.1"/>
    <property type="molecule type" value="Genomic_DNA"/>
</dbReference>
<dbReference type="InterPro" id="IPR022487">
    <property type="entry name" value="Asp_DH_arc"/>
</dbReference>
<evidence type="ECO:0000313" key="9">
    <source>
        <dbReference type="EMBL" id="WNY27657.1"/>
    </source>
</evidence>
<keyword evidence="4 6" id="KW-0560">Oxidoreductase</keyword>
<feature type="active site" evidence="6">
    <location>
        <position position="222"/>
    </location>
</feature>
<dbReference type="Gene3D" id="3.30.360.10">
    <property type="entry name" value="Dihydrodipicolinate Reductase, domain 2"/>
    <property type="match status" value="1"/>
</dbReference>
<sequence length="271" mass="29021">MIKIGVIGCGFIGSQICMAIDSGFIEAELTGIFDFSGEKVNSVLSELKNASPQKLNPEQLSEICDLIVECASQEAVLKYAPPILSNGCDLMILSAGALQNRDFYALLQKTALQHDCKVYIPSGAIAGTDGLKSAAVAGLNSVTVTTRKPVSGLIGSPYLLEKKIDLSQIKEPILLFEGKAADAVVAFPKNVNICATISLCGIGFEKTVVRIIADPNIHENIHELEVFGEFGHMKMTIENKPSPQNPKTSYLAALSTISMLKRITNPIQIGI</sequence>
<comment type="miscellaneous">
    <text evidence="6">The iminoaspartate product is unstable in aqueous solution and can decompose to oxaloacetate and ammonia.</text>
</comment>
<dbReference type="Pfam" id="PF03447">
    <property type="entry name" value="NAD_binding_3"/>
    <property type="match status" value="1"/>
</dbReference>
<dbReference type="PANTHER" id="PTHR31873">
    <property type="entry name" value="L-ASPARTATE DEHYDROGENASE-RELATED"/>
    <property type="match status" value="1"/>
</dbReference>
<dbReference type="GO" id="GO:0050661">
    <property type="term" value="F:NADP binding"/>
    <property type="evidence" value="ECO:0007669"/>
    <property type="project" value="UniProtKB-UniRule"/>
</dbReference>
<dbReference type="InterPro" id="IPR036291">
    <property type="entry name" value="NAD(P)-bd_dom_sf"/>
</dbReference>
<dbReference type="GO" id="GO:0009435">
    <property type="term" value="P:NAD+ biosynthetic process"/>
    <property type="evidence" value="ECO:0007669"/>
    <property type="project" value="UniProtKB-UniRule"/>
</dbReference>
<feature type="binding site" evidence="6">
    <location>
        <position position="124"/>
    </location>
    <ligand>
        <name>NAD(+)</name>
        <dbReference type="ChEBI" id="CHEBI:57540"/>
    </ligand>
</feature>
<evidence type="ECO:0000256" key="5">
    <source>
        <dbReference type="ARBA" id="ARBA00023027"/>
    </source>
</evidence>
<evidence type="ECO:0000259" key="8">
    <source>
        <dbReference type="Pfam" id="PF03447"/>
    </source>
</evidence>
<evidence type="ECO:0000256" key="2">
    <source>
        <dbReference type="ARBA" id="ARBA00022642"/>
    </source>
</evidence>
<dbReference type="HAMAP" id="MF_01265">
    <property type="entry name" value="NadX"/>
    <property type="match status" value="1"/>
</dbReference>
<dbReference type="AlphaFoldDB" id="A0AA96V6J5"/>
<name>A0AA96V6J5_9EURY</name>
<evidence type="ECO:0000256" key="4">
    <source>
        <dbReference type="ARBA" id="ARBA00023002"/>
    </source>
</evidence>
<dbReference type="InterPro" id="IPR005106">
    <property type="entry name" value="Asp/hSer_DH_NAD-bd"/>
</dbReference>
<evidence type="ECO:0000256" key="3">
    <source>
        <dbReference type="ARBA" id="ARBA00022857"/>
    </source>
</evidence>
<dbReference type="InterPro" id="IPR002811">
    <property type="entry name" value="Asp_DH"/>
</dbReference>
<evidence type="ECO:0000256" key="6">
    <source>
        <dbReference type="HAMAP-Rule" id="MF_01265"/>
    </source>
</evidence>
<dbReference type="NCBIfam" id="NF009828">
    <property type="entry name" value="PRK13303.1-3"/>
    <property type="match status" value="1"/>
</dbReference>
<dbReference type="GO" id="GO:0016639">
    <property type="term" value="F:oxidoreductase activity, acting on the CH-NH2 group of donors, NAD or NADP as acceptor"/>
    <property type="evidence" value="ECO:0007669"/>
    <property type="project" value="UniProtKB-UniRule"/>
</dbReference>
<dbReference type="SUPFAM" id="SSF55347">
    <property type="entry name" value="Glyceraldehyde-3-phosphate dehydrogenase-like, C-terminal domain"/>
    <property type="match status" value="1"/>
</dbReference>
<evidence type="ECO:0000259" key="7">
    <source>
        <dbReference type="Pfam" id="PF01958"/>
    </source>
</evidence>
<dbReference type="NCBIfam" id="TIGR03855">
    <property type="entry name" value="NAD_NadX"/>
    <property type="match status" value="1"/>
</dbReference>
<comment type="pathway">
    <text evidence="6">Cofactor biosynthesis; NAD(+) biosynthesis; iminoaspartate from L-aspartate (dehydrogenase route): step 1/1.</text>
</comment>
<feature type="binding site" evidence="6">
    <location>
        <position position="192"/>
    </location>
    <ligand>
        <name>NAD(+)</name>
        <dbReference type="ChEBI" id="CHEBI:57540"/>
    </ligand>
</feature>
<comment type="function">
    <text evidence="6">Specifically catalyzes the NAD or NADP-dependent dehydrogenation of L-aspartate to iminoaspartate.</text>
</comment>
<keyword evidence="5 6" id="KW-0520">NAD</keyword>
<protein>
    <recommendedName>
        <fullName evidence="6">L-aspartate dehydrogenase</fullName>
        <ecNumber evidence="6">1.4.1.21</ecNumber>
    </recommendedName>
</protein>
<dbReference type="Proteomes" id="UP001304970">
    <property type="component" value="Chromosome"/>
</dbReference>
<dbReference type="PANTHER" id="PTHR31873:SF6">
    <property type="entry name" value="ASPARTATE DEHYDROGENASE DOMAIN-CONTAINING PROTEIN"/>
    <property type="match status" value="1"/>
</dbReference>
<keyword evidence="2 6" id="KW-0662">Pyridine nucleotide biosynthesis</keyword>
<reference evidence="9 10" key="1">
    <citation type="submission" date="2023-07" db="EMBL/GenBank/DDBJ databases">
        <title>Closed genome sequence of Methanosarcinaceae archaeon Am2.</title>
        <authorList>
            <person name="Poehlein A."/>
            <person name="Protasov E."/>
            <person name="Platt K."/>
            <person name="Reeh H."/>
            <person name="Daniel R."/>
            <person name="Brune A."/>
        </authorList>
    </citation>
    <scope>NUCLEOTIDE SEQUENCE [LARGE SCALE GENOMIC DNA]</scope>
    <source>
        <strain evidence="9 10">Am2</strain>
    </source>
</reference>
<keyword evidence="10" id="KW-1185">Reference proteome</keyword>
<dbReference type="GO" id="GO:0051287">
    <property type="term" value="F:NAD binding"/>
    <property type="evidence" value="ECO:0007669"/>
    <property type="project" value="UniProtKB-UniRule"/>
</dbReference>
<evidence type="ECO:0000256" key="1">
    <source>
        <dbReference type="ARBA" id="ARBA00008331"/>
    </source>
</evidence>
<evidence type="ECO:0000313" key="10">
    <source>
        <dbReference type="Proteomes" id="UP001304970"/>
    </source>
</evidence>
<comment type="catalytic activity">
    <reaction evidence="6">
        <text>L-aspartate + NAD(+) + H2O = oxaloacetate + NH4(+) + NADH + H(+)</text>
        <dbReference type="Rhea" id="RHEA:11788"/>
        <dbReference type="ChEBI" id="CHEBI:15377"/>
        <dbReference type="ChEBI" id="CHEBI:15378"/>
        <dbReference type="ChEBI" id="CHEBI:16452"/>
        <dbReference type="ChEBI" id="CHEBI:28938"/>
        <dbReference type="ChEBI" id="CHEBI:29991"/>
        <dbReference type="ChEBI" id="CHEBI:57540"/>
        <dbReference type="ChEBI" id="CHEBI:57945"/>
        <dbReference type="EC" id="1.4.1.21"/>
    </reaction>
</comment>
<feature type="domain" description="Aspartate/homoserine dehydrogenase NAD-binding" evidence="8">
    <location>
        <begin position="8"/>
        <end position="121"/>
    </location>
</feature>
<dbReference type="Pfam" id="PF01958">
    <property type="entry name" value="Asp_DH_C"/>
    <property type="match status" value="1"/>
</dbReference>
<organism evidence="9 10">
    <name type="scientific">Methanolapillus ohkumae</name>
    <dbReference type="NCBI Taxonomy" id="3028298"/>
    <lineage>
        <taxon>Archaea</taxon>
        <taxon>Methanobacteriati</taxon>
        <taxon>Methanobacteriota</taxon>
        <taxon>Stenosarchaea group</taxon>
        <taxon>Methanomicrobia</taxon>
        <taxon>Methanosarcinales</taxon>
        <taxon>Methanosarcinaceae</taxon>
        <taxon>Methanolapillus</taxon>
    </lineage>
</organism>
<dbReference type="InterPro" id="IPR011182">
    <property type="entry name" value="L-Asp_DH"/>
</dbReference>
<dbReference type="InterPro" id="IPR020626">
    <property type="entry name" value="Asp_DH_prok"/>
</dbReference>
<dbReference type="GO" id="GO:0033735">
    <property type="term" value="F:aspartate dehydrogenase [NAD(P)+] activity"/>
    <property type="evidence" value="ECO:0007669"/>
    <property type="project" value="UniProtKB-EC"/>
</dbReference>
<dbReference type="SUPFAM" id="SSF51735">
    <property type="entry name" value="NAD(P)-binding Rossmann-fold domains"/>
    <property type="match status" value="1"/>
</dbReference>
<gene>
    <name evidence="6 9" type="primary">nadX</name>
    <name evidence="9" type="ORF">MsAm2_14600</name>
</gene>
<dbReference type="NCBIfam" id="NF009829">
    <property type="entry name" value="PRK13303.1-4"/>
    <property type="match status" value="1"/>
</dbReference>
<keyword evidence="3 6" id="KW-0521">NADP</keyword>
<dbReference type="EC" id="1.4.1.21" evidence="6"/>
<dbReference type="RefSeq" id="WP_338097616.1">
    <property type="nucleotide sequence ID" value="NZ_CP131061.1"/>
</dbReference>
<dbReference type="PIRSF" id="PIRSF005227">
    <property type="entry name" value="Asp_dh_NAD_syn"/>
    <property type="match status" value="1"/>
</dbReference>
<accession>A0AA96V6J5</accession>
<comment type="catalytic activity">
    <reaction evidence="6">
        <text>L-aspartate + NADP(+) + H2O = oxaloacetate + NH4(+) + NADPH + H(+)</text>
        <dbReference type="Rhea" id="RHEA:11784"/>
        <dbReference type="ChEBI" id="CHEBI:15377"/>
        <dbReference type="ChEBI" id="CHEBI:15378"/>
        <dbReference type="ChEBI" id="CHEBI:16452"/>
        <dbReference type="ChEBI" id="CHEBI:28938"/>
        <dbReference type="ChEBI" id="CHEBI:29991"/>
        <dbReference type="ChEBI" id="CHEBI:57783"/>
        <dbReference type="ChEBI" id="CHEBI:58349"/>
        <dbReference type="EC" id="1.4.1.21"/>
    </reaction>
</comment>
<dbReference type="GeneID" id="89228883"/>
<dbReference type="NCBIfam" id="NF009830">
    <property type="entry name" value="PRK13304.1"/>
    <property type="match status" value="1"/>
</dbReference>
<proteinExistence type="inferred from homology"/>
<feature type="domain" description="Aspartate dehydrogenase" evidence="7">
    <location>
        <begin position="169"/>
        <end position="257"/>
    </location>
</feature>